<dbReference type="AlphaFoldDB" id="A0A2H0A8X0"/>
<dbReference type="Pfam" id="PF04851">
    <property type="entry name" value="ResIII"/>
    <property type="match status" value="1"/>
</dbReference>
<dbReference type="Gene3D" id="3.40.50.300">
    <property type="entry name" value="P-loop containing nucleotide triphosphate hydrolases"/>
    <property type="match status" value="2"/>
</dbReference>
<organism evidence="2 3">
    <name type="scientific">Candidatus Desantisbacteria bacterium CG23_combo_of_CG06-09_8_20_14_all_40_23</name>
    <dbReference type="NCBI Taxonomy" id="1974550"/>
    <lineage>
        <taxon>Bacteria</taxon>
        <taxon>Candidatus Desantisiibacteriota</taxon>
    </lineage>
</organism>
<dbReference type="EMBL" id="PCSH01000035">
    <property type="protein sequence ID" value="PIP41866.1"/>
    <property type="molecule type" value="Genomic_DNA"/>
</dbReference>
<dbReference type="SMART" id="SM00487">
    <property type="entry name" value="DEXDc"/>
    <property type="match status" value="1"/>
</dbReference>
<feature type="domain" description="Helicase ATP-binding" evidence="1">
    <location>
        <begin position="56"/>
        <end position="262"/>
    </location>
</feature>
<dbReference type="SUPFAM" id="SSF52540">
    <property type="entry name" value="P-loop containing nucleoside triphosphate hydrolases"/>
    <property type="match status" value="1"/>
</dbReference>
<reference evidence="2 3" key="1">
    <citation type="submission" date="2017-09" db="EMBL/GenBank/DDBJ databases">
        <title>Depth-based differentiation of microbial function through sediment-hosted aquifers and enrichment of novel symbionts in the deep terrestrial subsurface.</title>
        <authorList>
            <person name="Probst A.J."/>
            <person name="Ladd B."/>
            <person name="Jarett J.K."/>
            <person name="Geller-Mcgrath D.E."/>
            <person name="Sieber C.M."/>
            <person name="Emerson J.B."/>
            <person name="Anantharaman K."/>
            <person name="Thomas B.C."/>
            <person name="Malmstrom R."/>
            <person name="Stieglmeier M."/>
            <person name="Klingl A."/>
            <person name="Woyke T."/>
            <person name="Ryan C.M."/>
            <person name="Banfield J.F."/>
        </authorList>
    </citation>
    <scope>NUCLEOTIDE SEQUENCE [LARGE SCALE GENOMIC DNA]</scope>
    <source>
        <strain evidence="2">CG23_combo_of_CG06-09_8_20_14_all_40_23</strain>
    </source>
</reference>
<dbReference type="Pfam" id="PF19778">
    <property type="entry name" value="RE_endonuc"/>
    <property type="match status" value="1"/>
</dbReference>
<gene>
    <name evidence="2" type="ORF">COX18_02165</name>
</gene>
<proteinExistence type="predicted"/>
<dbReference type="InterPro" id="IPR027417">
    <property type="entry name" value="P-loop_NTPase"/>
</dbReference>
<accession>A0A2H0A8X0</accession>
<name>A0A2H0A8X0_9BACT</name>
<dbReference type="GO" id="GO:0003677">
    <property type="term" value="F:DNA binding"/>
    <property type="evidence" value="ECO:0007669"/>
    <property type="project" value="InterPro"/>
</dbReference>
<dbReference type="InterPro" id="IPR014001">
    <property type="entry name" value="Helicase_ATP-bd"/>
</dbReference>
<sequence length="890" mass="102903">MKLKLEQLEYQQKAIHFVISVLKGQGQNTFDNACIEGIRSNILSLSKKEIQQNIKDIAIENGIEEQALKISEDNDLCVEMETGTGKTLVYIKTIFELFKHYGFTKFIILVPSVAIKEGVLKTFEIFEKQLEDIYNTKPNCFEYDSKRLSRVMNFIEEQHPQIMVMTLQSFNSDDRILNQAQREDLFFNMPYIEAIARANPIMIMDEPQEGMDTDNSIERIETLNPLFKIRYSATHKVMKNLVYRLTPFDSYKQGLVKKIEVLTVSEKNDEASMKIELSKIELGKGEPKAVLKVWHQTVAGFKFKNTKNLDKNAELYEVTGNIIYKDYVIEQIAKPIRDKGFVKFKNGAVIREGDQAKDCSVIFGEQIYWLIDSHFRKKEKLKKEGIKCLSLTFIDRVDNYIQPEGVIKKAFEEQYKKIHLEFYGKEPSPEQIKGIQGYYFAQTGKGDYTDNDRSMSNNKELYDLILKDKEKLLSLDNPVEFIFSHSALGVGWDNPNVFNIATLNQSYSEIKKRQEIGRGLRICVNQNGQRVYDAPGVIEGEEINLLTVIPNETYETFVSQYQSEISEIYGTKEAGAETRNNHKGQGISEKKIKRNESLFNSPSFKEFWRRLARKTEYLVFFDEERIINESISSLNGITISEPKLEISLGRIQDISADTVETSDFRTENKATHTFFAPLDLVEEISENTALAYPTVFKIVKGLTNLKEIIKNPPRFLQEAVNKIHNVELDEMLRALEYQISGEAFELDKFEQYIIKNTKKIEPTPNRGIYDHIVWDSEIEQNFARDADADTEVVCFLKLPDFYTINTPVGKYNPDFGMVLKRRKIRDKTSSEYYFVIETKGTNDINDRKALTENEIYRIKCAMKHFDALGIESKVNYIAPVKEFETFKSKI</sequence>
<comment type="caution">
    <text evidence="2">The sequence shown here is derived from an EMBL/GenBank/DDBJ whole genome shotgun (WGS) entry which is preliminary data.</text>
</comment>
<evidence type="ECO:0000313" key="2">
    <source>
        <dbReference type="EMBL" id="PIP41866.1"/>
    </source>
</evidence>
<evidence type="ECO:0000259" key="1">
    <source>
        <dbReference type="SMART" id="SM00487"/>
    </source>
</evidence>
<dbReference type="GO" id="GO:0015668">
    <property type="term" value="F:type III site-specific deoxyribonuclease activity"/>
    <property type="evidence" value="ECO:0007669"/>
    <property type="project" value="InterPro"/>
</dbReference>
<dbReference type="GO" id="GO:0005524">
    <property type="term" value="F:ATP binding"/>
    <property type="evidence" value="ECO:0007669"/>
    <property type="project" value="InterPro"/>
</dbReference>
<dbReference type="Proteomes" id="UP000231067">
    <property type="component" value="Unassembled WGS sequence"/>
</dbReference>
<evidence type="ECO:0000313" key="3">
    <source>
        <dbReference type="Proteomes" id="UP000231067"/>
    </source>
</evidence>
<protein>
    <recommendedName>
        <fullName evidence="1">Helicase ATP-binding domain-containing protein</fullName>
    </recommendedName>
</protein>
<dbReference type="InterPro" id="IPR045572">
    <property type="entry name" value="RE_endonuc_C"/>
</dbReference>
<dbReference type="InterPro" id="IPR006935">
    <property type="entry name" value="Helicase/UvrB_N"/>
</dbReference>